<evidence type="ECO:0000313" key="2">
    <source>
        <dbReference type="EMBL" id="MBR8130082.1"/>
    </source>
</evidence>
<dbReference type="GO" id="GO:0003677">
    <property type="term" value="F:DNA binding"/>
    <property type="evidence" value="ECO:0007669"/>
    <property type="project" value="InterPro"/>
</dbReference>
<dbReference type="Pfam" id="PF01381">
    <property type="entry name" value="HTH_3"/>
    <property type="match status" value="1"/>
</dbReference>
<reference evidence="2" key="1">
    <citation type="submission" date="2021-04" db="EMBL/GenBank/DDBJ databases">
        <title>A collection of bacterial strains from the Burkholderia cepacia Research Laboratory and Repository.</title>
        <authorList>
            <person name="Lipuma J."/>
            <person name="Spilker T."/>
        </authorList>
    </citation>
    <scope>NUCLEOTIDE SEQUENCE</scope>
    <source>
        <strain evidence="2">AU36012</strain>
    </source>
</reference>
<name>A0AA41E7T0_9BURK</name>
<protein>
    <submittedName>
        <fullName evidence="2">Helix-turn-helix domain-containing protein</fullName>
    </submittedName>
</protein>
<proteinExistence type="predicted"/>
<dbReference type="Gene3D" id="1.10.260.40">
    <property type="entry name" value="lambda repressor-like DNA-binding domains"/>
    <property type="match status" value="1"/>
</dbReference>
<dbReference type="PROSITE" id="PS50943">
    <property type="entry name" value="HTH_CROC1"/>
    <property type="match status" value="1"/>
</dbReference>
<dbReference type="Proteomes" id="UP000682266">
    <property type="component" value="Unassembled WGS sequence"/>
</dbReference>
<dbReference type="EMBL" id="JAGSVG010000010">
    <property type="protein sequence ID" value="MBR8130082.1"/>
    <property type="molecule type" value="Genomic_DNA"/>
</dbReference>
<dbReference type="SMART" id="SM00530">
    <property type="entry name" value="HTH_XRE"/>
    <property type="match status" value="1"/>
</dbReference>
<dbReference type="SUPFAM" id="SSF47413">
    <property type="entry name" value="lambda repressor-like DNA-binding domains"/>
    <property type="match status" value="1"/>
</dbReference>
<organism evidence="2 3">
    <name type="scientific">Burkholderia ambifaria</name>
    <dbReference type="NCBI Taxonomy" id="152480"/>
    <lineage>
        <taxon>Bacteria</taxon>
        <taxon>Pseudomonadati</taxon>
        <taxon>Pseudomonadota</taxon>
        <taxon>Betaproteobacteria</taxon>
        <taxon>Burkholderiales</taxon>
        <taxon>Burkholderiaceae</taxon>
        <taxon>Burkholderia</taxon>
        <taxon>Burkholderia cepacia complex</taxon>
    </lineage>
</organism>
<accession>A0AA41E7T0</accession>
<evidence type="ECO:0000259" key="1">
    <source>
        <dbReference type="PROSITE" id="PS50943"/>
    </source>
</evidence>
<dbReference type="CDD" id="cd00093">
    <property type="entry name" value="HTH_XRE"/>
    <property type="match status" value="1"/>
</dbReference>
<feature type="domain" description="HTH cro/C1-type" evidence="1">
    <location>
        <begin position="1"/>
        <end position="46"/>
    </location>
</feature>
<dbReference type="InterPro" id="IPR010982">
    <property type="entry name" value="Lambda_DNA-bd_dom_sf"/>
</dbReference>
<evidence type="ECO:0000313" key="3">
    <source>
        <dbReference type="Proteomes" id="UP000682266"/>
    </source>
</evidence>
<dbReference type="AlphaFoldDB" id="A0AA41E7T0"/>
<gene>
    <name evidence="2" type="ORF">KDW93_14030</name>
</gene>
<sequence length="103" mass="10935">MTRKQLAEQSGVSVPHLARVESGVGNVSLALLNKLAGALNVSVEALLSEQAVYSGDLRILVELRKQQESGRPCPLSILLRRTMRMRATGSHIGGNVPDTSTAG</sequence>
<comment type="caution">
    <text evidence="2">The sequence shown here is derived from an EMBL/GenBank/DDBJ whole genome shotgun (WGS) entry which is preliminary data.</text>
</comment>
<dbReference type="InterPro" id="IPR001387">
    <property type="entry name" value="Cro/C1-type_HTH"/>
</dbReference>